<sequence length="108" mass="11706">MKYPILLLLIAFYSVASAQKEKKYLAQVHLDGKYGFIDVSGHEVIPLIYDAVGSWGNNLVPVNIGKYTPEVGLPVLEAPGPAEVEANNAIGSNSNKEKIVSIDYTTDN</sequence>
<dbReference type="OrthoDB" id="623514at2"/>
<proteinExistence type="predicted"/>
<dbReference type="RefSeq" id="WP_140512074.1">
    <property type="nucleotide sequence ID" value="NZ_RCZH01000033.1"/>
</dbReference>
<accession>A0A502DZB7</accession>
<feature type="signal peptide" evidence="1">
    <location>
        <begin position="1"/>
        <end position="18"/>
    </location>
</feature>
<dbReference type="Proteomes" id="UP000319700">
    <property type="component" value="Unassembled WGS sequence"/>
</dbReference>
<dbReference type="EMBL" id="RCZH01000033">
    <property type="protein sequence ID" value="TPG29792.1"/>
    <property type="molecule type" value="Genomic_DNA"/>
</dbReference>
<evidence type="ECO:0000313" key="2">
    <source>
        <dbReference type="EMBL" id="TPG29792.1"/>
    </source>
</evidence>
<keyword evidence="1" id="KW-0732">Signal</keyword>
<dbReference type="AlphaFoldDB" id="A0A502DZB7"/>
<gene>
    <name evidence="2" type="ORF">EAH81_27420</name>
</gene>
<comment type="caution">
    <text evidence="2">The sequence shown here is derived from an EMBL/GenBank/DDBJ whole genome shotgun (WGS) entry which is preliminary data.</text>
</comment>
<dbReference type="Pfam" id="PF14903">
    <property type="entry name" value="WG_beta_rep"/>
    <property type="match status" value="1"/>
</dbReference>
<organism evidence="2 3">
    <name type="scientific">Flavobacterium pectinovorum</name>
    <dbReference type="NCBI Taxonomy" id="29533"/>
    <lineage>
        <taxon>Bacteria</taxon>
        <taxon>Pseudomonadati</taxon>
        <taxon>Bacteroidota</taxon>
        <taxon>Flavobacteriia</taxon>
        <taxon>Flavobacteriales</taxon>
        <taxon>Flavobacteriaceae</taxon>
        <taxon>Flavobacterium</taxon>
    </lineage>
</organism>
<evidence type="ECO:0000313" key="3">
    <source>
        <dbReference type="Proteomes" id="UP000319700"/>
    </source>
</evidence>
<protein>
    <submittedName>
        <fullName evidence="2">WG repeat-containing protein</fullName>
    </submittedName>
</protein>
<reference evidence="2 3" key="1">
    <citation type="journal article" date="2019" name="Environ. Microbiol.">
        <title>Species interactions and distinct microbial communities in high Arctic permafrost affected cryosols are associated with the CH4 and CO2 gas fluxes.</title>
        <authorList>
            <person name="Altshuler I."/>
            <person name="Hamel J."/>
            <person name="Turney S."/>
            <person name="Magnuson E."/>
            <person name="Levesque R."/>
            <person name="Greer C."/>
            <person name="Whyte L.G."/>
        </authorList>
    </citation>
    <scope>NUCLEOTIDE SEQUENCE [LARGE SCALE GENOMIC DNA]</scope>
    <source>
        <strain evidence="2 3">42</strain>
    </source>
</reference>
<dbReference type="InterPro" id="IPR032774">
    <property type="entry name" value="WG_beta_rep"/>
</dbReference>
<keyword evidence="3" id="KW-1185">Reference proteome</keyword>
<feature type="chain" id="PRO_5021492117" evidence="1">
    <location>
        <begin position="19"/>
        <end position="108"/>
    </location>
</feature>
<name>A0A502DZB7_9FLAO</name>
<evidence type="ECO:0000256" key="1">
    <source>
        <dbReference type="SAM" id="SignalP"/>
    </source>
</evidence>